<protein>
    <recommendedName>
        <fullName evidence="2">H15 domain-containing protein</fullName>
    </recommendedName>
</protein>
<feature type="region of interest" description="Disordered" evidence="1">
    <location>
        <begin position="595"/>
        <end position="618"/>
    </location>
</feature>
<dbReference type="InterPro" id="IPR036388">
    <property type="entry name" value="WH-like_DNA-bd_sf"/>
</dbReference>
<dbReference type="Proteomes" id="UP001186944">
    <property type="component" value="Unassembled WGS sequence"/>
</dbReference>
<evidence type="ECO:0000313" key="4">
    <source>
        <dbReference type="Proteomes" id="UP001186944"/>
    </source>
</evidence>
<evidence type="ECO:0000256" key="1">
    <source>
        <dbReference type="SAM" id="MobiDB-lite"/>
    </source>
</evidence>
<dbReference type="AlphaFoldDB" id="A0AA89BQY2"/>
<proteinExistence type="predicted"/>
<feature type="compositionally biased region" description="Acidic residues" evidence="1">
    <location>
        <begin position="248"/>
        <end position="269"/>
    </location>
</feature>
<dbReference type="SMART" id="SM00526">
    <property type="entry name" value="H15"/>
    <property type="match status" value="2"/>
</dbReference>
<feature type="compositionally biased region" description="Basic and acidic residues" evidence="1">
    <location>
        <begin position="566"/>
        <end position="578"/>
    </location>
</feature>
<evidence type="ECO:0000259" key="2">
    <source>
        <dbReference type="PROSITE" id="PS51504"/>
    </source>
</evidence>
<dbReference type="GO" id="GO:0000786">
    <property type="term" value="C:nucleosome"/>
    <property type="evidence" value="ECO:0007669"/>
    <property type="project" value="InterPro"/>
</dbReference>
<feature type="compositionally biased region" description="Basic and acidic residues" evidence="1">
    <location>
        <begin position="290"/>
        <end position="299"/>
    </location>
</feature>
<reference evidence="3" key="1">
    <citation type="submission" date="2019-08" db="EMBL/GenBank/DDBJ databases">
        <title>The improved chromosome-level genome for the pearl oyster Pinctada fucata martensii using PacBio sequencing and Hi-C.</title>
        <authorList>
            <person name="Zheng Z."/>
        </authorList>
    </citation>
    <scope>NUCLEOTIDE SEQUENCE</scope>
    <source>
        <strain evidence="3">ZZ-2019</strain>
        <tissue evidence="3">Adductor muscle</tissue>
    </source>
</reference>
<dbReference type="GO" id="GO:0003677">
    <property type="term" value="F:DNA binding"/>
    <property type="evidence" value="ECO:0007669"/>
    <property type="project" value="InterPro"/>
</dbReference>
<dbReference type="SUPFAM" id="SSF46785">
    <property type="entry name" value="Winged helix' DNA-binding domain"/>
    <property type="match status" value="2"/>
</dbReference>
<feature type="region of interest" description="Disordered" evidence="1">
    <location>
        <begin position="551"/>
        <end position="578"/>
    </location>
</feature>
<sequence>MPAIKLKKKTQEYLAEKEREKEKELAEQKKEAQKSPTKKRKLTEITNLDGEVLLEKRKRTIPVVEQKCADWVEDNFESKEGCVIGLPTLYKYYTEIALQDQANVVDTPIFNRIVKDKLGEHFGVKDTSPLKGILRERKPEKKKPKVQGETLRLKMKDIISEIISGVGNPLKGLQFSSLKKKIGAAYPALQIEIHPKKLLKALNHGVRFGQITLVRGTGKCGFYRIPGESTAEEDKPKPKKEKPKGEEGENEEGADEEGKEDTEEDSEAPEEGKAKKSEEGKGKKRGRKRKSEDNAKDEEGKEGDEEQKEGEEQEGEAPKPKKKKRKKGKKAKKREFYDGPTAAERHAEPTKVEDTFPMAITYMGDPKEASVTKIKFYIETHYPDVDTDMRLKKALEKGEEKGLWQRIGHSYRILSEDFNPAYSEDINDMVTQAIMATHSPKIASALYMKKYITQYHPDFQIESRPNLFKSALERAIRKGMIRQITGIGSSGSFQLVNNFNPSPAILAGETEDERAAEREAEGVVVEDDPDPESRKFKEVYIIRRTKSGRTGGIKPSMNFSNVSSKGKREKEGVLKPEGMQDDKYAEVYIVRKTKSGRLGGKKSDGGTMVSSTSSFKRR</sequence>
<dbReference type="InterPro" id="IPR036390">
    <property type="entry name" value="WH_DNA-bd_sf"/>
</dbReference>
<feature type="compositionally biased region" description="Basic residues" evidence="1">
    <location>
        <begin position="320"/>
        <end position="333"/>
    </location>
</feature>
<keyword evidence="4" id="KW-1185">Reference proteome</keyword>
<feature type="compositionally biased region" description="Basic and acidic residues" evidence="1">
    <location>
        <begin position="270"/>
        <end position="281"/>
    </location>
</feature>
<evidence type="ECO:0000313" key="3">
    <source>
        <dbReference type="EMBL" id="KAK3092125.1"/>
    </source>
</evidence>
<feature type="compositionally biased region" description="Acidic residues" evidence="1">
    <location>
        <begin position="300"/>
        <end position="315"/>
    </location>
</feature>
<dbReference type="PROSITE" id="PS51504">
    <property type="entry name" value="H15"/>
    <property type="match status" value="2"/>
</dbReference>
<organism evidence="3 4">
    <name type="scientific">Pinctada imbricata</name>
    <name type="common">Atlantic pearl-oyster</name>
    <name type="synonym">Pinctada martensii</name>
    <dbReference type="NCBI Taxonomy" id="66713"/>
    <lineage>
        <taxon>Eukaryota</taxon>
        <taxon>Metazoa</taxon>
        <taxon>Spiralia</taxon>
        <taxon>Lophotrochozoa</taxon>
        <taxon>Mollusca</taxon>
        <taxon>Bivalvia</taxon>
        <taxon>Autobranchia</taxon>
        <taxon>Pteriomorphia</taxon>
        <taxon>Pterioida</taxon>
        <taxon>Pterioidea</taxon>
        <taxon>Pteriidae</taxon>
        <taxon>Pinctada</taxon>
    </lineage>
</organism>
<feature type="compositionally biased region" description="Basic and acidic residues" evidence="1">
    <location>
        <begin position="15"/>
        <end position="33"/>
    </location>
</feature>
<feature type="compositionally biased region" description="Polar residues" evidence="1">
    <location>
        <begin position="608"/>
        <end position="618"/>
    </location>
</feature>
<dbReference type="Pfam" id="PF00538">
    <property type="entry name" value="Linker_histone"/>
    <property type="match status" value="2"/>
</dbReference>
<feature type="domain" description="H15" evidence="2">
    <location>
        <begin position="348"/>
        <end position="415"/>
    </location>
</feature>
<dbReference type="InterPro" id="IPR005818">
    <property type="entry name" value="Histone_H1/H5_H15"/>
</dbReference>
<accession>A0AA89BQY2</accession>
<name>A0AA89BQY2_PINIB</name>
<comment type="caution">
    <text evidence="3">The sequence shown here is derived from an EMBL/GenBank/DDBJ whole genome shotgun (WGS) entry which is preliminary data.</text>
</comment>
<dbReference type="Gene3D" id="1.10.10.10">
    <property type="entry name" value="Winged helix-like DNA-binding domain superfamily/Winged helix DNA-binding domain"/>
    <property type="match status" value="3"/>
</dbReference>
<feature type="region of interest" description="Disordered" evidence="1">
    <location>
        <begin position="223"/>
        <end position="350"/>
    </location>
</feature>
<dbReference type="EMBL" id="VSWD01000010">
    <property type="protein sequence ID" value="KAK3092125.1"/>
    <property type="molecule type" value="Genomic_DNA"/>
</dbReference>
<feature type="region of interest" description="Disordered" evidence="1">
    <location>
        <begin position="15"/>
        <end position="42"/>
    </location>
</feature>
<feature type="domain" description="H15" evidence="2">
    <location>
        <begin position="422"/>
        <end position="497"/>
    </location>
</feature>
<gene>
    <name evidence="3" type="ORF">FSP39_025397</name>
</gene>
<dbReference type="GO" id="GO:0006334">
    <property type="term" value="P:nucleosome assembly"/>
    <property type="evidence" value="ECO:0007669"/>
    <property type="project" value="InterPro"/>
</dbReference>